<dbReference type="EMBL" id="QXGE01000274">
    <property type="protein sequence ID" value="KAE9317656.1"/>
    <property type="molecule type" value="Genomic_DNA"/>
</dbReference>
<evidence type="ECO:0000256" key="1">
    <source>
        <dbReference type="SAM" id="MobiDB-lite"/>
    </source>
</evidence>
<protein>
    <submittedName>
        <fullName evidence="2">Uncharacterized protein</fullName>
    </submittedName>
</protein>
<dbReference type="AlphaFoldDB" id="A0A6A4E6B3"/>
<evidence type="ECO:0000313" key="3">
    <source>
        <dbReference type="Proteomes" id="UP000437068"/>
    </source>
</evidence>
<proteinExistence type="predicted"/>
<name>A0A6A4E6B3_9STRA</name>
<feature type="region of interest" description="Disordered" evidence="1">
    <location>
        <begin position="1"/>
        <end position="25"/>
    </location>
</feature>
<evidence type="ECO:0000313" key="2">
    <source>
        <dbReference type="EMBL" id="KAE9317656.1"/>
    </source>
</evidence>
<accession>A0A6A4E6B3</accession>
<organism evidence="2 3">
    <name type="scientific">Phytophthora fragariae</name>
    <dbReference type="NCBI Taxonomy" id="53985"/>
    <lineage>
        <taxon>Eukaryota</taxon>
        <taxon>Sar</taxon>
        <taxon>Stramenopiles</taxon>
        <taxon>Oomycota</taxon>
        <taxon>Peronosporomycetes</taxon>
        <taxon>Peronosporales</taxon>
        <taxon>Peronosporaceae</taxon>
        <taxon>Phytophthora</taxon>
    </lineage>
</organism>
<comment type="caution">
    <text evidence="2">The sequence shown here is derived from an EMBL/GenBank/DDBJ whole genome shotgun (WGS) entry which is preliminary data.</text>
</comment>
<feature type="compositionally biased region" description="Acidic residues" evidence="1">
    <location>
        <begin position="128"/>
        <end position="171"/>
    </location>
</feature>
<reference evidence="2 3" key="1">
    <citation type="submission" date="2018-08" db="EMBL/GenBank/DDBJ databases">
        <title>Genomic investigation of the strawberry pathogen Phytophthora fragariae indicates pathogenicity is determined by transcriptional variation in three key races.</title>
        <authorList>
            <person name="Adams T.M."/>
            <person name="Armitage A.D."/>
            <person name="Sobczyk M.K."/>
            <person name="Bates H.J."/>
            <person name="Dunwell J.M."/>
            <person name="Nellist C.F."/>
            <person name="Harrison R.J."/>
        </authorList>
    </citation>
    <scope>NUCLEOTIDE SEQUENCE [LARGE SCALE GENOMIC DNA]</scope>
    <source>
        <strain evidence="2 3">A4</strain>
    </source>
</reference>
<sequence length="197" mass="21001">MYDTSGDSATGGGTHVDSGTDMDISTDMGGGDANIMGGDANIMGGDADGLAGARTTWAATRSTLAAASRTAWAAASWTQRVCRHAAHGRMHPAQVSGNDGITEASSQNSPMREWRRRRGAAVCTGLNSDEDPDVREEPEDEEDADEDSWDGDWDIGSLTDEESDAELEELPESVYSSAAKDSKYITARRETGWEYGK</sequence>
<feature type="region of interest" description="Disordered" evidence="1">
    <location>
        <begin position="89"/>
        <end position="181"/>
    </location>
</feature>
<feature type="compositionally biased region" description="Polar residues" evidence="1">
    <location>
        <begin position="95"/>
        <end position="110"/>
    </location>
</feature>
<gene>
    <name evidence="2" type="ORF">PF001_g6749</name>
</gene>
<dbReference type="Proteomes" id="UP000437068">
    <property type="component" value="Unassembled WGS sequence"/>
</dbReference>